<evidence type="ECO:0000313" key="2">
    <source>
        <dbReference type="EMBL" id="AHZ68656.1"/>
    </source>
</evidence>
<dbReference type="KEGG" id="pman:OU5_1577"/>
<dbReference type="Proteomes" id="UP000026913">
    <property type="component" value="Chromosome"/>
</dbReference>
<sequence length="70" mass="7605">MAGIALGLNQIRKTVTSSLLKFYIILLIVSTALLFLVSLATAPVYWIIYAVGAFVMYKIDAAQKATAPTR</sequence>
<evidence type="ECO:0000313" key="3">
    <source>
        <dbReference type="Proteomes" id="UP000026913"/>
    </source>
</evidence>
<feature type="transmembrane region" description="Helical" evidence="1">
    <location>
        <begin position="22"/>
        <end position="48"/>
    </location>
</feature>
<dbReference type="EMBL" id="CP005960">
    <property type="protein sequence ID" value="AHZ68656.1"/>
    <property type="molecule type" value="Genomic_DNA"/>
</dbReference>
<keyword evidence="1" id="KW-0812">Transmembrane</keyword>
<dbReference type="AlphaFoldDB" id="A0A024E7Q7"/>
<name>A0A024E7Q7_9PSED</name>
<keyword evidence="1" id="KW-0472">Membrane</keyword>
<proteinExistence type="predicted"/>
<organism evidence="2 3">
    <name type="scientific">Pseudomonas mandelii JR-1</name>
    <dbReference type="NCBI Taxonomy" id="1147786"/>
    <lineage>
        <taxon>Bacteria</taxon>
        <taxon>Pseudomonadati</taxon>
        <taxon>Pseudomonadota</taxon>
        <taxon>Gammaproteobacteria</taxon>
        <taxon>Pseudomonadales</taxon>
        <taxon>Pseudomonadaceae</taxon>
        <taxon>Pseudomonas</taxon>
    </lineage>
</organism>
<dbReference type="HOGENOM" id="CLU_2754809_0_0_6"/>
<accession>A0A024E7Q7</accession>
<evidence type="ECO:0000256" key="1">
    <source>
        <dbReference type="SAM" id="Phobius"/>
    </source>
</evidence>
<keyword evidence="1" id="KW-1133">Transmembrane helix</keyword>
<gene>
    <name evidence="2" type="ORF">OU5_1577</name>
</gene>
<reference evidence="2 3" key="1">
    <citation type="journal article" date="2012" name="J. Bacteriol.">
        <title>Genome sequence of cold-adapted Pseudomonas mandelii strain JR-1.</title>
        <authorList>
            <person name="Jang S.H."/>
            <person name="Kim J."/>
            <person name="Kim J."/>
            <person name="Hong S."/>
            <person name="Lee C."/>
        </authorList>
    </citation>
    <scope>NUCLEOTIDE SEQUENCE [LARGE SCALE GENOMIC DNA]</scope>
    <source>
        <strain evidence="2 3">JR-1</strain>
    </source>
</reference>
<protein>
    <submittedName>
        <fullName evidence="2">Uncharacterized protein</fullName>
    </submittedName>
</protein>